<sequence>MAAMTRAAMGSAQDQPRVALRIRPTSAHREVREAAGGGQEKDGGKTFTKRLAVAPSGGH</sequence>
<protein>
    <submittedName>
        <fullName evidence="2">Uncharacterized protein</fullName>
    </submittedName>
</protein>
<gene>
    <name evidence="2" type="ORF">GCM10022233_87550</name>
</gene>
<proteinExistence type="predicted"/>
<name>A0ABP7WK27_9ACTN</name>
<evidence type="ECO:0000313" key="3">
    <source>
        <dbReference type="Proteomes" id="UP001499984"/>
    </source>
</evidence>
<dbReference type="EMBL" id="BAAAZY010000042">
    <property type="protein sequence ID" value="GAA4090712.1"/>
    <property type="molecule type" value="Genomic_DNA"/>
</dbReference>
<reference evidence="3" key="1">
    <citation type="journal article" date="2019" name="Int. J. Syst. Evol. Microbiol.">
        <title>The Global Catalogue of Microorganisms (GCM) 10K type strain sequencing project: providing services to taxonomists for standard genome sequencing and annotation.</title>
        <authorList>
            <consortium name="The Broad Institute Genomics Platform"/>
            <consortium name="The Broad Institute Genome Sequencing Center for Infectious Disease"/>
            <person name="Wu L."/>
            <person name="Ma J."/>
        </authorList>
    </citation>
    <scope>NUCLEOTIDE SEQUENCE [LARGE SCALE GENOMIC DNA]</scope>
    <source>
        <strain evidence="3">JCM 16925</strain>
    </source>
</reference>
<evidence type="ECO:0000313" key="2">
    <source>
        <dbReference type="EMBL" id="GAA4090712.1"/>
    </source>
</evidence>
<accession>A0ABP7WK27</accession>
<feature type="region of interest" description="Disordered" evidence="1">
    <location>
        <begin position="25"/>
        <end position="59"/>
    </location>
</feature>
<keyword evidence="3" id="KW-1185">Reference proteome</keyword>
<comment type="caution">
    <text evidence="2">The sequence shown here is derived from an EMBL/GenBank/DDBJ whole genome shotgun (WGS) entry which is preliminary data.</text>
</comment>
<evidence type="ECO:0000256" key="1">
    <source>
        <dbReference type="SAM" id="MobiDB-lite"/>
    </source>
</evidence>
<dbReference type="Proteomes" id="UP001499984">
    <property type="component" value="Unassembled WGS sequence"/>
</dbReference>
<feature type="compositionally biased region" description="Basic and acidic residues" evidence="1">
    <location>
        <begin position="27"/>
        <end position="44"/>
    </location>
</feature>
<organism evidence="2 3">
    <name type="scientific">Streptomyces shaanxiensis</name>
    <dbReference type="NCBI Taxonomy" id="653357"/>
    <lineage>
        <taxon>Bacteria</taxon>
        <taxon>Bacillati</taxon>
        <taxon>Actinomycetota</taxon>
        <taxon>Actinomycetes</taxon>
        <taxon>Kitasatosporales</taxon>
        <taxon>Streptomycetaceae</taxon>
        <taxon>Streptomyces</taxon>
    </lineage>
</organism>